<gene>
    <name evidence="3" type="ORF">HUJ06_026900</name>
</gene>
<dbReference type="AlphaFoldDB" id="A0A822Y2E6"/>
<evidence type="ECO:0000259" key="2">
    <source>
        <dbReference type="PROSITE" id="PS50181"/>
    </source>
</evidence>
<feature type="region of interest" description="Disordered" evidence="1">
    <location>
        <begin position="1"/>
        <end position="26"/>
    </location>
</feature>
<evidence type="ECO:0000256" key="1">
    <source>
        <dbReference type="SAM" id="MobiDB-lite"/>
    </source>
</evidence>
<organism evidence="3 4">
    <name type="scientific">Nelumbo nucifera</name>
    <name type="common">Sacred lotus</name>
    <dbReference type="NCBI Taxonomy" id="4432"/>
    <lineage>
        <taxon>Eukaryota</taxon>
        <taxon>Viridiplantae</taxon>
        <taxon>Streptophyta</taxon>
        <taxon>Embryophyta</taxon>
        <taxon>Tracheophyta</taxon>
        <taxon>Spermatophyta</taxon>
        <taxon>Magnoliopsida</taxon>
        <taxon>Proteales</taxon>
        <taxon>Nelumbonaceae</taxon>
        <taxon>Nelumbo</taxon>
    </lineage>
</organism>
<evidence type="ECO:0000313" key="4">
    <source>
        <dbReference type="Proteomes" id="UP000607653"/>
    </source>
</evidence>
<sequence length="370" mass="43337">MQRRNSDNIVVTVDQERKKSKSKKNGKVDLENIPEEIIFGILANIPAHNLYEFRPVCKLWFKLITDPNFIRQHLSRSEPGLLVQCHVPRFRTIFLEMKGERLRVRYLNLEPPFKTRIHASCNGLILLELEGANETGGLFVANPVTKQCIKLPPRSSTSYSYSYEFAFHPATKEYKEFRVYNSIYVATKRFLNNVAGFHEDEEAFDEDEEYMYSMDMVHETFHMTRLPVSAYGREDGLFELGDVLALTTRIERTSRYDIWVLKDFHKGDWVKQYSVVLEGVQFAYKHDYNALKPVGSLRKGKVIIFQEHIYFYAADVEVDLSLGLPTLWLGLKCCYRVCHVQKNKRTSFTKCQIVSDLFHLFFLLKLWEQN</sequence>
<dbReference type="InterPro" id="IPR036047">
    <property type="entry name" value="F-box-like_dom_sf"/>
</dbReference>
<reference evidence="3 4" key="1">
    <citation type="journal article" date="2020" name="Mol. Biol. Evol.">
        <title>Distinct Expression and Methylation Patterns for Genes with Different Fates following a Single Whole-Genome Duplication in Flowering Plants.</title>
        <authorList>
            <person name="Shi T."/>
            <person name="Rahmani R.S."/>
            <person name="Gugger P.F."/>
            <person name="Wang M."/>
            <person name="Li H."/>
            <person name="Zhang Y."/>
            <person name="Li Z."/>
            <person name="Wang Q."/>
            <person name="Van de Peer Y."/>
            <person name="Marchal K."/>
            <person name="Chen J."/>
        </authorList>
    </citation>
    <scope>NUCLEOTIDE SEQUENCE [LARGE SCALE GENOMIC DNA]</scope>
    <source>
        <tissue evidence="3">Leaf</tissue>
    </source>
</reference>
<dbReference type="Proteomes" id="UP000607653">
    <property type="component" value="Unassembled WGS sequence"/>
</dbReference>
<feature type="domain" description="F-box" evidence="2">
    <location>
        <begin position="27"/>
        <end position="73"/>
    </location>
</feature>
<comment type="caution">
    <text evidence="3">The sequence shown here is derived from an EMBL/GenBank/DDBJ whole genome shotgun (WGS) entry which is preliminary data.</text>
</comment>
<dbReference type="Pfam" id="PF00646">
    <property type="entry name" value="F-box"/>
    <property type="match status" value="1"/>
</dbReference>
<dbReference type="InterPro" id="IPR001810">
    <property type="entry name" value="F-box_dom"/>
</dbReference>
<proteinExistence type="predicted"/>
<dbReference type="PANTHER" id="PTHR31672:SF11">
    <property type="entry name" value="F-BOX PROTEIN CPR1-LIKE ISOFORM X2"/>
    <property type="match status" value="1"/>
</dbReference>
<evidence type="ECO:0000313" key="3">
    <source>
        <dbReference type="EMBL" id="DAD25436.1"/>
    </source>
</evidence>
<dbReference type="Gene3D" id="1.20.1280.50">
    <property type="match status" value="1"/>
</dbReference>
<name>A0A822Y2E6_NELNU</name>
<protein>
    <recommendedName>
        <fullName evidence="2">F-box domain-containing protein</fullName>
    </recommendedName>
</protein>
<keyword evidence="4" id="KW-1185">Reference proteome</keyword>
<dbReference type="PROSITE" id="PS50181">
    <property type="entry name" value="FBOX"/>
    <property type="match status" value="1"/>
</dbReference>
<dbReference type="InterPro" id="IPR050796">
    <property type="entry name" value="SCF_F-box_component"/>
</dbReference>
<dbReference type="PANTHER" id="PTHR31672">
    <property type="entry name" value="BNACNNG10540D PROTEIN"/>
    <property type="match status" value="1"/>
</dbReference>
<accession>A0A822Y2E6</accession>
<dbReference type="SUPFAM" id="SSF81383">
    <property type="entry name" value="F-box domain"/>
    <property type="match status" value="1"/>
</dbReference>
<dbReference type="EMBL" id="DUZY01000001">
    <property type="protein sequence ID" value="DAD25436.1"/>
    <property type="molecule type" value="Genomic_DNA"/>
</dbReference>